<reference evidence="2" key="1">
    <citation type="submission" date="2017-03" db="EMBL/GenBank/DDBJ databases">
        <title>Phytopthora megakarya and P. palmivora, two closely related causual agents of cacao black pod achieved similar genome size and gene model numbers by different mechanisms.</title>
        <authorList>
            <person name="Ali S."/>
            <person name="Shao J."/>
            <person name="Larry D.J."/>
            <person name="Kronmiller B."/>
            <person name="Shen D."/>
            <person name="Strem M.D."/>
            <person name="Melnick R.L."/>
            <person name="Guiltinan M.J."/>
            <person name="Tyler B.M."/>
            <person name="Meinhardt L.W."/>
            <person name="Bailey B.A."/>
        </authorList>
    </citation>
    <scope>NUCLEOTIDE SEQUENCE [LARGE SCALE GENOMIC DNA]</scope>
    <source>
        <strain evidence="2">zdho120</strain>
    </source>
</reference>
<protein>
    <submittedName>
        <fullName evidence="1">Uncharacterized protein</fullName>
    </submittedName>
</protein>
<dbReference type="AlphaFoldDB" id="A0A225V1B2"/>
<organism evidence="1 2">
    <name type="scientific">Phytophthora megakarya</name>
    <dbReference type="NCBI Taxonomy" id="4795"/>
    <lineage>
        <taxon>Eukaryota</taxon>
        <taxon>Sar</taxon>
        <taxon>Stramenopiles</taxon>
        <taxon>Oomycota</taxon>
        <taxon>Peronosporomycetes</taxon>
        <taxon>Peronosporales</taxon>
        <taxon>Peronosporaceae</taxon>
        <taxon>Phytophthora</taxon>
    </lineage>
</organism>
<evidence type="ECO:0000313" key="2">
    <source>
        <dbReference type="Proteomes" id="UP000198211"/>
    </source>
</evidence>
<evidence type="ECO:0000313" key="1">
    <source>
        <dbReference type="EMBL" id="OWY98239.1"/>
    </source>
</evidence>
<proteinExistence type="predicted"/>
<gene>
    <name evidence="1" type="ORF">PHMEG_00031040</name>
</gene>
<keyword evidence="2" id="KW-1185">Reference proteome</keyword>
<dbReference type="Proteomes" id="UP000198211">
    <property type="component" value="Unassembled WGS sequence"/>
</dbReference>
<accession>A0A225V1B2</accession>
<dbReference type="EMBL" id="NBNE01009597">
    <property type="protein sequence ID" value="OWY98239.1"/>
    <property type="molecule type" value="Genomic_DNA"/>
</dbReference>
<sequence>MPNLTDAQRRSIIDELLKRSIDGELPHGTQADVDRTFERVVGGEWQSRIKQNSGRKRKDRAEIV</sequence>
<comment type="caution">
    <text evidence="1">The sequence shown here is derived from an EMBL/GenBank/DDBJ whole genome shotgun (WGS) entry which is preliminary data.</text>
</comment>
<dbReference type="OrthoDB" id="102147at2759"/>
<name>A0A225V1B2_9STRA</name>